<dbReference type="EMBL" id="FOGC01000002">
    <property type="protein sequence ID" value="SEQ27355.1"/>
    <property type="molecule type" value="Genomic_DNA"/>
</dbReference>
<evidence type="ECO:0008006" key="3">
    <source>
        <dbReference type="Google" id="ProtNLM"/>
    </source>
</evidence>
<protein>
    <recommendedName>
        <fullName evidence="3">Protein singed</fullName>
    </recommendedName>
</protein>
<name>A0A1H9EP04_9GAMM</name>
<evidence type="ECO:0000313" key="1">
    <source>
        <dbReference type="EMBL" id="SEQ27355.1"/>
    </source>
</evidence>
<dbReference type="STRING" id="988801.SAMN05216522_1028"/>
<gene>
    <name evidence="1" type="ORF">SAMN05216522_1028</name>
</gene>
<sequence length="131" mass="14134">MAQYITVTEVDKLLGGEWANDSTKPKAILMANAWLSALNLQGINLEDIPDEVKQAGAYVASVAAAGNLYTQKESSGVLASESVKADDVEVTETYYTGGTINADSLLDPDLQLALALLAPWRSNPLKFRVYR</sequence>
<proteinExistence type="predicted"/>
<dbReference type="AlphaFoldDB" id="A0A1H9EP04"/>
<accession>A0A1H9EP04</accession>
<dbReference type="RefSeq" id="WP_092672493.1">
    <property type="nucleotide sequence ID" value="NZ_FOGC01000002.1"/>
</dbReference>
<evidence type="ECO:0000313" key="2">
    <source>
        <dbReference type="Proteomes" id="UP000242515"/>
    </source>
</evidence>
<dbReference type="Proteomes" id="UP000242515">
    <property type="component" value="Unassembled WGS sequence"/>
</dbReference>
<dbReference type="OrthoDB" id="6571385at2"/>
<reference evidence="2" key="1">
    <citation type="submission" date="2016-10" db="EMBL/GenBank/DDBJ databases">
        <authorList>
            <person name="Varghese N."/>
            <person name="Submissions S."/>
        </authorList>
    </citation>
    <scope>NUCLEOTIDE SEQUENCE [LARGE SCALE GENOMIC DNA]</scope>
    <source>
        <strain evidence="2">8N4</strain>
    </source>
</reference>
<organism evidence="1 2">
    <name type="scientific">Rosenbergiella nectarea</name>
    <dbReference type="NCBI Taxonomy" id="988801"/>
    <lineage>
        <taxon>Bacteria</taxon>
        <taxon>Pseudomonadati</taxon>
        <taxon>Pseudomonadota</taxon>
        <taxon>Gammaproteobacteria</taxon>
        <taxon>Enterobacterales</taxon>
        <taxon>Erwiniaceae</taxon>
        <taxon>Rosenbergiella</taxon>
    </lineage>
</organism>
<keyword evidence="2" id="KW-1185">Reference proteome</keyword>